<organism evidence="2">
    <name type="scientific">freshwater metagenome</name>
    <dbReference type="NCBI Taxonomy" id="449393"/>
    <lineage>
        <taxon>unclassified sequences</taxon>
        <taxon>metagenomes</taxon>
        <taxon>ecological metagenomes</taxon>
    </lineage>
</organism>
<dbReference type="NCBIfam" id="TIGR03619">
    <property type="entry name" value="F420_Rv2161c"/>
    <property type="match status" value="1"/>
</dbReference>
<dbReference type="InterPro" id="IPR051260">
    <property type="entry name" value="Diverse_substr_monoxygenases"/>
</dbReference>
<dbReference type="InterPro" id="IPR019921">
    <property type="entry name" value="Lucif-like_OxRdtase_Rv2161c"/>
</dbReference>
<evidence type="ECO:0000313" key="4">
    <source>
        <dbReference type="EMBL" id="CAB4892465.1"/>
    </source>
</evidence>
<reference evidence="2" key="1">
    <citation type="submission" date="2020-05" db="EMBL/GenBank/DDBJ databases">
        <authorList>
            <person name="Chiriac C."/>
            <person name="Salcher M."/>
            <person name="Ghai R."/>
            <person name="Kavagutti S V."/>
        </authorList>
    </citation>
    <scope>NUCLEOTIDE SEQUENCE</scope>
</reference>
<dbReference type="SUPFAM" id="SSF51679">
    <property type="entry name" value="Bacterial luciferase-like"/>
    <property type="match status" value="1"/>
</dbReference>
<evidence type="ECO:0000313" key="2">
    <source>
        <dbReference type="EMBL" id="CAB4554304.1"/>
    </source>
</evidence>
<gene>
    <name evidence="2" type="ORF">UFOPK1358_01819</name>
    <name evidence="3" type="ORF">UFOPK2766_00271</name>
    <name evidence="4" type="ORF">UFOPK3519_00372</name>
</gene>
<dbReference type="Gene3D" id="3.20.20.30">
    <property type="entry name" value="Luciferase-like domain"/>
    <property type="match status" value="1"/>
</dbReference>
<dbReference type="AlphaFoldDB" id="A0A6J6CSY6"/>
<dbReference type="EMBL" id="CAFBMG010000017">
    <property type="protein sequence ID" value="CAB4892465.1"/>
    <property type="molecule type" value="Genomic_DNA"/>
</dbReference>
<evidence type="ECO:0000259" key="1">
    <source>
        <dbReference type="Pfam" id="PF00296"/>
    </source>
</evidence>
<dbReference type="InterPro" id="IPR011251">
    <property type="entry name" value="Luciferase-like_dom"/>
</dbReference>
<dbReference type="EMBL" id="CAEZYU010000007">
    <property type="protein sequence ID" value="CAB4730321.1"/>
    <property type="molecule type" value="Genomic_DNA"/>
</dbReference>
<dbReference type="PANTHER" id="PTHR30011:SF32">
    <property type="entry name" value="CONSERVED PROTEIN"/>
    <property type="match status" value="1"/>
</dbReference>
<accession>A0A6J6CSY6</accession>
<sequence length="290" mass="31847">MKFSLALPMLPPHHFIPLAQAAEAAGYASIAVPESVFYPEVVSAEYPYSSDGGRFWAAETPFLDPFVAIPAMAAVTERISFFTNVLKLGIRDPLLVAKTVSSIAALADGRLGLGVGLSWIPEEFEWLGKNMRTRGARTNEAIEIIRLVCTGEFVEFHGKHYEFGRLMVRPVPTHPIPIFVGGLSEPGLKRAARLADGWISVANTSAEVADVLPRLAELRSEYGRSDLPFEIKALCTDVFDQAGFERMAQMGVTEAMVCPWYFRPGDTSALDQQLDSVAWFGEDFVSQLSD</sequence>
<dbReference type="InterPro" id="IPR036661">
    <property type="entry name" value="Luciferase-like_sf"/>
</dbReference>
<dbReference type="GO" id="GO:0016705">
    <property type="term" value="F:oxidoreductase activity, acting on paired donors, with incorporation or reduction of molecular oxygen"/>
    <property type="evidence" value="ECO:0007669"/>
    <property type="project" value="InterPro"/>
</dbReference>
<dbReference type="PANTHER" id="PTHR30011">
    <property type="entry name" value="ALKANESULFONATE MONOOXYGENASE-RELATED"/>
    <property type="match status" value="1"/>
</dbReference>
<dbReference type="EMBL" id="CAEZSF010000242">
    <property type="protein sequence ID" value="CAB4554304.1"/>
    <property type="molecule type" value="Genomic_DNA"/>
</dbReference>
<dbReference type="Pfam" id="PF00296">
    <property type="entry name" value="Bac_luciferase"/>
    <property type="match status" value="1"/>
</dbReference>
<evidence type="ECO:0000313" key="3">
    <source>
        <dbReference type="EMBL" id="CAB4730321.1"/>
    </source>
</evidence>
<protein>
    <submittedName>
        <fullName evidence="2">Unannotated protein</fullName>
    </submittedName>
</protein>
<feature type="domain" description="Luciferase-like" evidence="1">
    <location>
        <begin position="11"/>
        <end position="230"/>
    </location>
</feature>
<name>A0A6J6CSY6_9ZZZZ</name>
<proteinExistence type="predicted"/>